<feature type="chain" id="PRO_5029628008" evidence="1">
    <location>
        <begin position="24"/>
        <end position="376"/>
    </location>
</feature>
<proteinExistence type="predicted"/>
<feature type="signal peptide" evidence="1">
    <location>
        <begin position="1"/>
        <end position="23"/>
    </location>
</feature>
<dbReference type="AlphaFoldDB" id="A0A7I9VIS9"/>
<evidence type="ECO:0000313" key="2">
    <source>
        <dbReference type="EMBL" id="GEJ56275.1"/>
    </source>
</evidence>
<dbReference type="Proteomes" id="UP000503640">
    <property type="component" value="Unassembled WGS sequence"/>
</dbReference>
<organism evidence="2 3">
    <name type="scientific">Anaeromyxobacter diazotrophicus</name>
    <dbReference type="NCBI Taxonomy" id="2590199"/>
    <lineage>
        <taxon>Bacteria</taxon>
        <taxon>Pseudomonadati</taxon>
        <taxon>Myxococcota</taxon>
        <taxon>Myxococcia</taxon>
        <taxon>Myxococcales</taxon>
        <taxon>Cystobacterineae</taxon>
        <taxon>Anaeromyxobacteraceae</taxon>
        <taxon>Anaeromyxobacter</taxon>
    </lineage>
</organism>
<reference evidence="3" key="1">
    <citation type="journal article" date="2020" name="Appl. Environ. Microbiol.">
        <title>Diazotrophic Anaeromyxobacter Isolates from Soils.</title>
        <authorList>
            <person name="Masuda Y."/>
            <person name="Yamanaka H."/>
            <person name="Xu Z.X."/>
            <person name="Shiratori Y."/>
            <person name="Aono T."/>
            <person name="Amachi S."/>
            <person name="Senoo K."/>
            <person name="Itoh H."/>
        </authorList>
    </citation>
    <scope>NUCLEOTIDE SEQUENCE [LARGE SCALE GENOMIC DNA]</scope>
    <source>
        <strain evidence="3">R267</strain>
    </source>
</reference>
<keyword evidence="3" id="KW-1185">Reference proteome</keyword>
<dbReference type="RefSeq" id="WP_176063594.1">
    <property type="nucleotide sequence ID" value="NZ_BJTG01000002.1"/>
</dbReference>
<evidence type="ECO:0000256" key="1">
    <source>
        <dbReference type="SAM" id="SignalP"/>
    </source>
</evidence>
<protein>
    <submittedName>
        <fullName evidence="2">Uncharacterized protein</fullName>
    </submittedName>
</protein>
<dbReference type="EMBL" id="BJTG01000002">
    <property type="protein sequence ID" value="GEJ56275.1"/>
    <property type="molecule type" value="Genomic_DNA"/>
</dbReference>
<name>A0A7I9VIS9_9BACT</name>
<gene>
    <name evidence="2" type="ORF">AMYX_10160</name>
</gene>
<evidence type="ECO:0000313" key="3">
    <source>
        <dbReference type="Proteomes" id="UP000503640"/>
    </source>
</evidence>
<keyword evidence="1" id="KW-0732">Signal</keyword>
<comment type="caution">
    <text evidence="2">The sequence shown here is derived from an EMBL/GenBank/DDBJ whole genome shotgun (WGS) entry which is preliminary data.</text>
</comment>
<sequence>MGTRRLGQAVLLAAGLCSGARAAASVQVDPLARLSLEGGYDSNVMYDGRGAGVGILAPDLGLQLRDHTWSFAAVAGGDLLAYPSAAVARSAQTVWNQRGKLVLHLTPSARFKFDGDATATYASDPVGLARLGIFGAGSTTGLVARAGLRGAWRLDHDWTVAGTLAEYVVRFGDGTGSASHTPGVELARRLGHRLDMGAIYRFDYFQALTPGAGHATAHELQWLLRYRWTRHLTLELQAGPAFWNPAAGGTQVLPQALAQLLGASRAGDVRLTLKHGVGLGIFGTPGLFDSAEGAFTWKITRKVHLHADGGLWRSGDIPWGANGATGYGLEGELAYFFLRNVKVALAGSRFARLDAGTSLYDRNIVGLRVGWELEHR</sequence>
<accession>A0A7I9VIS9</accession>